<dbReference type="PANTHER" id="PTHR12506:SF41">
    <property type="entry name" value="ZINC FINGER CCCH DOMAIN-CONTAINING PROTEIN 58"/>
    <property type="match status" value="1"/>
</dbReference>
<dbReference type="PANTHER" id="PTHR12506">
    <property type="entry name" value="PROTEIN PHOSPHATASE RELATED"/>
    <property type="match status" value="1"/>
</dbReference>
<keyword evidence="9" id="KW-1185">Reference proteome</keyword>
<dbReference type="EMBL" id="NMUH01001456">
    <property type="protein sequence ID" value="MQL92530.1"/>
    <property type="molecule type" value="Genomic_DNA"/>
</dbReference>
<name>A0A843VFR5_COLES</name>
<evidence type="ECO:0000259" key="7">
    <source>
        <dbReference type="PROSITE" id="PS50103"/>
    </source>
</evidence>
<feature type="domain" description="C3H1-type" evidence="7">
    <location>
        <begin position="40"/>
        <end position="68"/>
    </location>
</feature>
<dbReference type="GO" id="GO:0003729">
    <property type="term" value="F:mRNA binding"/>
    <property type="evidence" value="ECO:0007669"/>
    <property type="project" value="TreeGrafter"/>
</dbReference>
<dbReference type="PROSITE" id="PS50103">
    <property type="entry name" value="ZF_C3H1"/>
    <property type="match status" value="2"/>
</dbReference>
<dbReference type="InterPro" id="IPR050974">
    <property type="entry name" value="Plant_ZF_CCCH"/>
</dbReference>
<keyword evidence="1 5" id="KW-0479">Metal-binding</keyword>
<dbReference type="Pfam" id="PF00642">
    <property type="entry name" value="zf-CCCH"/>
    <property type="match status" value="2"/>
</dbReference>
<accession>A0A843VFR5</accession>
<dbReference type="GO" id="GO:0008270">
    <property type="term" value="F:zinc ion binding"/>
    <property type="evidence" value="ECO:0007669"/>
    <property type="project" value="UniProtKB-KW"/>
</dbReference>
<proteinExistence type="predicted"/>
<reference evidence="8" key="1">
    <citation type="submission" date="2017-07" db="EMBL/GenBank/DDBJ databases">
        <title>Taro Niue Genome Assembly and Annotation.</title>
        <authorList>
            <person name="Atibalentja N."/>
            <person name="Keating K."/>
            <person name="Fields C.J."/>
        </authorList>
    </citation>
    <scope>NUCLEOTIDE SEQUENCE</scope>
    <source>
        <strain evidence="8">Niue_2</strain>
        <tissue evidence="8">Leaf</tissue>
    </source>
</reference>
<evidence type="ECO:0000256" key="2">
    <source>
        <dbReference type="ARBA" id="ARBA00022771"/>
    </source>
</evidence>
<dbReference type="SUPFAM" id="SSF90229">
    <property type="entry name" value="CCCH zinc finger"/>
    <property type="match status" value="1"/>
</dbReference>
<keyword evidence="2 5" id="KW-0863">Zinc-finger</keyword>
<sequence>MEQVYGGGSAVERPPRGEVELMWRLALGGGGGGEPAYPERPGEPDCHYYMRTGSCGYGERCRYNHPRSRASPCGLEGTIHKGLANRCARYLFLGFGTLPNSECILKHPVLCISTLYFLRTGTCKFGGTCKYHHPRQGGSGRSIHLNSYGYPLRPVWILSPHMLFFLIPYFMVAFVTSNVE</sequence>
<evidence type="ECO:0000256" key="3">
    <source>
        <dbReference type="ARBA" id="ARBA00022833"/>
    </source>
</evidence>
<feature type="zinc finger region" description="C3H1-type" evidence="5">
    <location>
        <begin position="40"/>
        <end position="68"/>
    </location>
</feature>
<evidence type="ECO:0000313" key="8">
    <source>
        <dbReference type="EMBL" id="MQL92530.1"/>
    </source>
</evidence>
<keyword evidence="6" id="KW-0472">Membrane</keyword>
<dbReference type="Proteomes" id="UP000652761">
    <property type="component" value="Unassembled WGS sequence"/>
</dbReference>
<protein>
    <recommendedName>
        <fullName evidence="7">C3H1-type domain-containing protein</fullName>
    </recommendedName>
</protein>
<gene>
    <name evidence="8" type="ORF">Taro_025153</name>
</gene>
<evidence type="ECO:0000256" key="1">
    <source>
        <dbReference type="ARBA" id="ARBA00022723"/>
    </source>
</evidence>
<dbReference type="GO" id="GO:0003677">
    <property type="term" value="F:DNA binding"/>
    <property type="evidence" value="ECO:0007669"/>
    <property type="project" value="UniProtKB-KW"/>
</dbReference>
<comment type="caution">
    <text evidence="8">The sequence shown here is derived from an EMBL/GenBank/DDBJ whole genome shotgun (WGS) entry which is preliminary data.</text>
</comment>
<keyword evidence="6" id="KW-1133">Transmembrane helix</keyword>
<dbReference type="InterPro" id="IPR000571">
    <property type="entry name" value="Znf_CCCH"/>
</dbReference>
<feature type="domain" description="C3H1-type" evidence="7">
    <location>
        <begin position="105"/>
        <end position="136"/>
    </location>
</feature>
<evidence type="ECO:0000256" key="5">
    <source>
        <dbReference type="PROSITE-ProRule" id="PRU00723"/>
    </source>
</evidence>
<dbReference type="AlphaFoldDB" id="A0A843VFR5"/>
<dbReference type="SMART" id="SM00356">
    <property type="entry name" value="ZnF_C3H1"/>
    <property type="match status" value="2"/>
</dbReference>
<organism evidence="8 9">
    <name type="scientific">Colocasia esculenta</name>
    <name type="common">Wild taro</name>
    <name type="synonym">Arum esculentum</name>
    <dbReference type="NCBI Taxonomy" id="4460"/>
    <lineage>
        <taxon>Eukaryota</taxon>
        <taxon>Viridiplantae</taxon>
        <taxon>Streptophyta</taxon>
        <taxon>Embryophyta</taxon>
        <taxon>Tracheophyta</taxon>
        <taxon>Spermatophyta</taxon>
        <taxon>Magnoliopsida</taxon>
        <taxon>Liliopsida</taxon>
        <taxon>Araceae</taxon>
        <taxon>Aroideae</taxon>
        <taxon>Colocasieae</taxon>
        <taxon>Colocasia</taxon>
    </lineage>
</organism>
<feature type="zinc finger region" description="C3H1-type" evidence="5">
    <location>
        <begin position="105"/>
        <end position="136"/>
    </location>
</feature>
<dbReference type="Gene3D" id="4.10.1000.10">
    <property type="entry name" value="Zinc finger, CCCH-type"/>
    <property type="match status" value="1"/>
</dbReference>
<keyword evidence="4" id="KW-0238">DNA-binding</keyword>
<dbReference type="InterPro" id="IPR036855">
    <property type="entry name" value="Znf_CCCH_sf"/>
</dbReference>
<feature type="transmembrane region" description="Helical" evidence="6">
    <location>
        <begin position="155"/>
        <end position="175"/>
    </location>
</feature>
<keyword evidence="6" id="KW-0812">Transmembrane</keyword>
<dbReference type="OrthoDB" id="1745726at2759"/>
<keyword evidence="3 5" id="KW-0862">Zinc</keyword>
<evidence type="ECO:0000256" key="6">
    <source>
        <dbReference type="SAM" id="Phobius"/>
    </source>
</evidence>
<evidence type="ECO:0000313" key="9">
    <source>
        <dbReference type="Proteomes" id="UP000652761"/>
    </source>
</evidence>
<evidence type="ECO:0000256" key="4">
    <source>
        <dbReference type="ARBA" id="ARBA00023125"/>
    </source>
</evidence>